<dbReference type="EMBL" id="CM047904">
    <property type="protein sequence ID" value="KAJ0089835.1"/>
    <property type="molecule type" value="Genomic_DNA"/>
</dbReference>
<comment type="caution">
    <text evidence="1">The sequence shown here is derived from an EMBL/GenBank/DDBJ whole genome shotgun (WGS) entry which is preliminary data.</text>
</comment>
<accession>A0ACC1ATA1</accession>
<evidence type="ECO:0000313" key="2">
    <source>
        <dbReference type="Proteomes" id="UP001164250"/>
    </source>
</evidence>
<proteinExistence type="predicted"/>
<organism evidence="1 2">
    <name type="scientific">Pistacia atlantica</name>
    <dbReference type="NCBI Taxonomy" id="434234"/>
    <lineage>
        <taxon>Eukaryota</taxon>
        <taxon>Viridiplantae</taxon>
        <taxon>Streptophyta</taxon>
        <taxon>Embryophyta</taxon>
        <taxon>Tracheophyta</taxon>
        <taxon>Spermatophyta</taxon>
        <taxon>Magnoliopsida</taxon>
        <taxon>eudicotyledons</taxon>
        <taxon>Gunneridae</taxon>
        <taxon>Pentapetalae</taxon>
        <taxon>rosids</taxon>
        <taxon>malvids</taxon>
        <taxon>Sapindales</taxon>
        <taxon>Anacardiaceae</taxon>
        <taxon>Pistacia</taxon>
    </lineage>
</organism>
<dbReference type="Proteomes" id="UP001164250">
    <property type="component" value="Chromosome 8"/>
</dbReference>
<reference evidence="2" key="1">
    <citation type="journal article" date="2023" name="G3 (Bethesda)">
        <title>Genome assembly and association tests identify interacting loci associated with vigor, precocity, and sex in interspecific pistachio rootstocks.</title>
        <authorList>
            <person name="Palmer W."/>
            <person name="Jacygrad E."/>
            <person name="Sagayaradj S."/>
            <person name="Cavanaugh K."/>
            <person name="Han R."/>
            <person name="Bertier L."/>
            <person name="Beede B."/>
            <person name="Kafkas S."/>
            <person name="Golino D."/>
            <person name="Preece J."/>
            <person name="Michelmore R."/>
        </authorList>
    </citation>
    <scope>NUCLEOTIDE SEQUENCE [LARGE SCALE GENOMIC DNA]</scope>
</reference>
<gene>
    <name evidence="1" type="ORF">Patl1_14911</name>
</gene>
<protein>
    <submittedName>
        <fullName evidence="1">Uncharacterized protein</fullName>
    </submittedName>
</protein>
<evidence type="ECO:0000313" key="1">
    <source>
        <dbReference type="EMBL" id="KAJ0089835.1"/>
    </source>
</evidence>
<name>A0ACC1ATA1_9ROSI</name>
<keyword evidence="2" id="KW-1185">Reference proteome</keyword>
<sequence>MSSNSDAKPPPGESHSDSLFSEFTAKMTEALTKVQTPTLTTEPSVASIGIKLNETNYALWSQVVEMYISSKDKLGYINGDIPQPSSIDPTFRKWRTDNAIVKGWLINSMDPSLIGNFIRFPTAKLAGGSLEKYYNDLQGLWCEIDLRRPNPMECAIDIQHYNLILQEDRVYVFLDGLDDRLDKIRGDVLQLRPFLTVEQAYAHVHYEALCQSVMITDSADGVSSAVLATKGLRLGLKCSHCGNSKHTRDTCFKLHEYPDWWNDLQAKKGRDLGTKDEDSGQAVVVTAEPQLSFTPQMALVPDSGNYGCACYTSTNDANRGAWLLDFGATDHMTFATTDFITTSLPKRTNIANANGITSLVTSTGTVAFSPTLQLHNTLLVPSLSHKLLSVSQLTSYLNCIVLMYPTFCLLQDILAKEITGRGTKRGGLYYMEDYPKTQLLRMILR</sequence>